<name>A0A2N3I7Y2_9BACT</name>
<dbReference type="Proteomes" id="UP000233618">
    <property type="component" value="Unassembled WGS sequence"/>
</dbReference>
<proteinExistence type="predicted"/>
<protein>
    <submittedName>
        <fullName evidence="1">Uncharacterized protein</fullName>
    </submittedName>
</protein>
<dbReference type="RefSeq" id="WP_101309968.1">
    <property type="nucleotide sequence ID" value="NZ_MVDE01000015.1"/>
</dbReference>
<gene>
    <name evidence="1" type="ORF">BZG01_11385</name>
</gene>
<organism evidence="1 2">
    <name type="scientific">Labilibaculum manganireducens</name>
    <dbReference type="NCBI Taxonomy" id="1940525"/>
    <lineage>
        <taxon>Bacteria</taxon>
        <taxon>Pseudomonadati</taxon>
        <taxon>Bacteroidota</taxon>
        <taxon>Bacteroidia</taxon>
        <taxon>Marinilabiliales</taxon>
        <taxon>Marinifilaceae</taxon>
        <taxon>Labilibaculum</taxon>
    </lineage>
</organism>
<evidence type="ECO:0000313" key="1">
    <source>
        <dbReference type="EMBL" id="PKQ66400.1"/>
    </source>
</evidence>
<dbReference type="EMBL" id="MVDE01000015">
    <property type="protein sequence ID" value="PKQ66400.1"/>
    <property type="molecule type" value="Genomic_DNA"/>
</dbReference>
<comment type="caution">
    <text evidence="1">The sequence shown here is derived from an EMBL/GenBank/DDBJ whole genome shotgun (WGS) entry which is preliminary data.</text>
</comment>
<keyword evidence="2" id="KW-1185">Reference proteome</keyword>
<accession>A0A2N3I7Y2</accession>
<sequence>MDNTPKEIGFALAKVSTEQFAIIEDAYTNDGNISLGTNIRFGSDADNKMIAVFALFTFQCNEKAFLIIEAGCHFNVREDAWEKMLDTENNSLTAPQGFMQHMTVLTIGTTRGVLHAKTENTPFNQFVLPTINVSEIIQQDSIFKF</sequence>
<reference evidence="1 2" key="1">
    <citation type="journal article" date="2017" name="Front. Microbiol.">
        <title>Labilibaculum manganireducens gen. nov., sp. nov. and Labilibaculum filiforme sp. nov., Novel Bacteroidetes Isolated from Subsurface Sediments of the Baltic Sea.</title>
        <authorList>
            <person name="Vandieken V."/>
            <person name="Marshall I.P."/>
            <person name="Niemann H."/>
            <person name="Engelen B."/>
            <person name="Cypionka H."/>
        </authorList>
    </citation>
    <scope>NUCLEOTIDE SEQUENCE [LARGE SCALE GENOMIC DNA]</scope>
    <source>
        <strain evidence="1 2">59.10-2M</strain>
    </source>
</reference>
<evidence type="ECO:0000313" key="2">
    <source>
        <dbReference type="Proteomes" id="UP000233618"/>
    </source>
</evidence>
<dbReference type="AlphaFoldDB" id="A0A2N3I7Y2"/>